<dbReference type="GO" id="GO:0015081">
    <property type="term" value="F:sodium ion transmembrane transporter activity"/>
    <property type="evidence" value="ECO:0007669"/>
    <property type="project" value="InterPro"/>
</dbReference>
<protein>
    <submittedName>
        <fullName evidence="7">Putative Oxaloacetate decarboxylase, gamma subunit</fullName>
        <ecNumber evidence="7">4.1.1.3</ecNumber>
    </submittedName>
</protein>
<dbReference type="EC" id="4.1.1.3" evidence="7"/>
<organism evidence="7 8">
    <name type="scientific">Nitrospina gracilis (strain 3/211)</name>
    <dbReference type="NCBI Taxonomy" id="1266370"/>
    <lineage>
        <taxon>Bacteria</taxon>
        <taxon>Pseudomonadati</taxon>
        <taxon>Nitrospinota/Tectimicrobiota group</taxon>
        <taxon>Nitrospinota</taxon>
        <taxon>Nitrospinia</taxon>
        <taxon>Nitrospinales</taxon>
        <taxon>Nitrospinaceae</taxon>
        <taxon>Nitrospina</taxon>
    </lineage>
</organism>
<evidence type="ECO:0000256" key="2">
    <source>
        <dbReference type="ARBA" id="ARBA00022475"/>
    </source>
</evidence>
<evidence type="ECO:0000256" key="5">
    <source>
        <dbReference type="ARBA" id="ARBA00023136"/>
    </source>
</evidence>
<comment type="subcellular location">
    <subcellularLocation>
        <location evidence="1">Cell membrane</location>
    </subcellularLocation>
</comment>
<evidence type="ECO:0000256" key="1">
    <source>
        <dbReference type="ARBA" id="ARBA00004236"/>
    </source>
</evidence>
<name>M1Z872_NITG3</name>
<reference evidence="7 8" key="1">
    <citation type="journal article" date="2013" name="Front. Microbiol.">
        <title>The genome of Nitrospina gracilis illuminates the metabolism and evolution of the major marine nitrite oxidizer.</title>
        <authorList>
            <person name="Luecker S."/>
            <person name="Nowka B."/>
            <person name="Rattei T."/>
            <person name="Spieck E."/>
            <person name="and Daims H."/>
        </authorList>
    </citation>
    <scope>NUCLEOTIDE SEQUENCE [LARGE SCALE GENOMIC DNA]</scope>
    <source>
        <strain evidence="7 8">3/211</strain>
    </source>
</reference>
<dbReference type="STRING" id="1266370.NITGR_100003"/>
<gene>
    <name evidence="7" type="ORF">NITGR_100003</name>
</gene>
<dbReference type="GO" id="GO:0016829">
    <property type="term" value="F:lyase activity"/>
    <property type="evidence" value="ECO:0007669"/>
    <property type="project" value="UniProtKB-KW"/>
</dbReference>
<dbReference type="InterPro" id="IPR005899">
    <property type="entry name" value="Na_pump_deCOase"/>
</dbReference>
<dbReference type="HOGENOM" id="CLU_2410236_0_0_0"/>
<evidence type="ECO:0000256" key="6">
    <source>
        <dbReference type="SAM" id="Phobius"/>
    </source>
</evidence>
<proteinExistence type="predicted"/>
<evidence type="ECO:0000313" key="7">
    <source>
        <dbReference type="EMBL" id="CCQ89198.1"/>
    </source>
</evidence>
<evidence type="ECO:0000313" key="8">
    <source>
        <dbReference type="Proteomes" id="UP000011704"/>
    </source>
</evidence>
<feature type="transmembrane region" description="Helical" evidence="6">
    <location>
        <begin position="12"/>
        <end position="30"/>
    </location>
</feature>
<dbReference type="Proteomes" id="UP000011704">
    <property type="component" value="Unassembled WGS sequence"/>
</dbReference>
<dbReference type="RefSeq" id="WP_005005355.1">
    <property type="nucleotide sequence ID" value="NZ_HG422173.1"/>
</dbReference>
<dbReference type="InParanoid" id="M1Z872"/>
<dbReference type="Pfam" id="PF04277">
    <property type="entry name" value="OAD_gamma"/>
    <property type="match status" value="1"/>
</dbReference>
<dbReference type="GO" id="GO:0036376">
    <property type="term" value="P:sodium ion export across plasma membrane"/>
    <property type="evidence" value="ECO:0007669"/>
    <property type="project" value="InterPro"/>
</dbReference>
<keyword evidence="2" id="KW-1003">Cell membrane</keyword>
<keyword evidence="8" id="KW-1185">Reference proteome</keyword>
<keyword evidence="4 6" id="KW-1133">Transmembrane helix</keyword>
<sequence>MSPLILTSIKVSFLALGVIFLVLGILIAAIKVMTSLIPYRAPAPVPAKTKPTAAAPAPAASQEDEHIAAIQAVMAHRLSGQQNLQITQISSK</sequence>
<keyword evidence="3 6" id="KW-0812">Transmembrane</keyword>
<keyword evidence="5 6" id="KW-0472">Membrane</keyword>
<comment type="caution">
    <text evidence="7">The sequence shown here is derived from an EMBL/GenBank/DDBJ whole genome shotgun (WGS) entry which is preliminary data.</text>
</comment>
<dbReference type="EMBL" id="CAQJ01000002">
    <property type="protein sequence ID" value="CCQ89198.1"/>
    <property type="molecule type" value="Genomic_DNA"/>
</dbReference>
<evidence type="ECO:0000256" key="3">
    <source>
        <dbReference type="ARBA" id="ARBA00022692"/>
    </source>
</evidence>
<dbReference type="GO" id="GO:0005886">
    <property type="term" value="C:plasma membrane"/>
    <property type="evidence" value="ECO:0007669"/>
    <property type="project" value="UniProtKB-SubCell"/>
</dbReference>
<evidence type="ECO:0000256" key="4">
    <source>
        <dbReference type="ARBA" id="ARBA00022989"/>
    </source>
</evidence>
<keyword evidence="7" id="KW-0456">Lyase</keyword>
<accession>M1Z872</accession>
<dbReference type="NCBIfam" id="TIGR01195">
    <property type="entry name" value="oadG_fam"/>
    <property type="match status" value="1"/>
</dbReference>
<dbReference type="AlphaFoldDB" id="M1Z872"/>